<comment type="caution">
    <text evidence="1">The sequence shown here is derived from an EMBL/GenBank/DDBJ whole genome shotgun (WGS) entry which is preliminary data.</text>
</comment>
<name>A0ABP8ZPN6_9FLAO</name>
<dbReference type="RefSeq" id="WP_264544066.1">
    <property type="nucleotide sequence ID" value="NZ_BAABIP010000007.1"/>
</dbReference>
<evidence type="ECO:0000313" key="2">
    <source>
        <dbReference type="Proteomes" id="UP001500141"/>
    </source>
</evidence>
<dbReference type="Proteomes" id="UP001500141">
    <property type="component" value="Unassembled WGS sequence"/>
</dbReference>
<gene>
    <name evidence="1" type="ORF">GCM10023230_07640</name>
</gene>
<proteinExistence type="predicted"/>
<organism evidence="1 2">
    <name type="scientific">Flavobacterium hankyongi</name>
    <dbReference type="NCBI Taxonomy" id="1176532"/>
    <lineage>
        <taxon>Bacteria</taxon>
        <taxon>Pseudomonadati</taxon>
        <taxon>Bacteroidota</taxon>
        <taxon>Flavobacteriia</taxon>
        <taxon>Flavobacteriales</taxon>
        <taxon>Flavobacteriaceae</taxon>
        <taxon>Flavobacterium</taxon>
    </lineage>
</organism>
<reference evidence="2" key="1">
    <citation type="journal article" date="2019" name="Int. J. Syst. Evol. Microbiol.">
        <title>The Global Catalogue of Microorganisms (GCM) 10K type strain sequencing project: providing services to taxonomists for standard genome sequencing and annotation.</title>
        <authorList>
            <consortium name="The Broad Institute Genomics Platform"/>
            <consortium name="The Broad Institute Genome Sequencing Center for Infectious Disease"/>
            <person name="Wu L."/>
            <person name="Ma J."/>
        </authorList>
    </citation>
    <scope>NUCLEOTIDE SEQUENCE [LARGE SCALE GENOMIC DNA]</scope>
    <source>
        <strain evidence="2">JCM 18198</strain>
    </source>
</reference>
<keyword evidence="2" id="KW-1185">Reference proteome</keyword>
<sequence length="71" mass="7687">MEKFSAFALSKQEAKQINGNGQVTYTITVTGGGTTSITTVSFNDANNNGEWDAGESGYEWTVYRDSEGPQE</sequence>
<evidence type="ECO:0000313" key="1">
    <source>
        <dbReference type="EMBL" id="GAA4761102.1"/>
    </source>
</evidence>
<accession>A0ABP8ZPN6</accession>
<protein>
    <submittedName>
        <fullName evidence="1">Uncharacterized protein</fullName>
    </submittedName>
</protein>
<dbReference type="EMBL" id="BAABIP010000007">
    <property type="protein sequence ID" value="GAA4761102.1"/>
    <property type="molecule type" value="Genomic_DNA"/>
</dbReference>